<protein>
    <submittedName>
        <fullName evidence="2">Uncharacterized protein</fullName>
    </submittedName>
</protein>
<proteinExistence type="predicted"/>
<evidence type="ECO:0000256" key="1">
    <source>
        <dbReference type="SAM" id="Phobius"/>
    </source>
</evidence>
<keyword evidence="1" id="KW-0812">Transmembrane</keyword>
<name>A0AAE7JP96_9BACT</name>
<evidence type="ECO:0000313" key="2">
    <source>
        <dbReference type="EMBL" id="QKF84176.1"/>
    </source>
</evidence>
<sequence length="70" mass="8582">MKNSIKFKDRSFRCKILIFTTNFILFFPSFIIIFIHVYILYRYEICFGFTNFIKEYFVIITIFENSSLIL</sequence>
<accession>A0AAE7JP96</accession>
<dbReference type="EMBL" id="CP053832">
    <property type="protein sequence ID" value="QKF84176.1"/>
    <property type="molecule type" value="Genomic_DNA"/>
</dbReference>
<keyword evidence="1" id="KW-0472">Membrane</keyword>
<reference evidence="2 3" key="1">
    <citation type="submission" date="2020-05" db="EMBL/GenBank/DDBJ databases">
        <title>Complete genome sequencing of Campylobacter and Arcobacter type strains.</title>
        <authorList>
            <person name="Miller W.G."/>
            <person name="Yee E."/>
        </authorList>
    </citation>
    <scope>NUCLEOTIDE SEQUENCE [LARGE SCALE GENOMIC DNA]</scope>
    <source>
        <strain evidence="2 3">LMG 6451</strain>
    </source>
</reference>
<dbReference type="AlphaFoldDB" id="A0AAE7JP96"/>
<gene>
    <name evidence="2" type="ORF">CURT_0673</name>
</gene>
<organism evidence="2 3">
    <name type="scientific">Campylobacter ureolyticus</name>
    <dbReference type="NCBI Taxonomy" id="827"/>
    <lineage>
        <taxon>Bacteria</taxon>
        <taxon>Pseudomonadati</taxon>
        <taxon>Campylobacterota</taxon>
        <taxon>Epsilonproteobacteria</taxon>
        <taxon>Campylobacterales</taxon>
        <taxon>Campylobacteraceae</taxon>
        <taxon>Campylobacter</taxon>
    </lineage>
</organism>
<feature type="transmembrane region" description="Helical" evidence="1">
    <location>
        <begin position="16"/>
        <end position="41"/>
    </location>
</feature>
<dbReference type="Proteomes" id="UP000509722">
    <property type="component" value="Chromosome"/>
</dbReference>
<evidence type="ECO:0000313" key="3">
    <source>
        <dbReference type="Proteomes" id="UP000509722"/>
    </source>
</evidence>
<keyword evidence="1" id="KW-1133">Transmembrane helix</keyword>